<keyword evidence="10 17" id="KW-0479">Metal-binding</keyword>
<evidence type="ECO:0000256" key="11">
    <source>
        <dbReference type="ARBA" id="ARBA00022741"/>
    </source>
</evidence>
<evidence type="ECO:0000256" key="12">
    <source>
        <dbReference type="ARBA" id="ARBA00022833"/>
    </source>
</evidence>
<evidence type="ECO:0000256" key="9">
    <source>
        <dbReference type="ARBA" id="ARBA00022605"/>
    </source>
</evidence>
<feature type="binding site" evidence="17">
    <location>
        <position position="186"/>
    </location>
    <ligand>
        <name>Zn(2+)</name>
        <dbReference type="ChEBI" id="CHEBI:29105"/>
    </ligand>
</feature>
<dbReference type="InterPro" id="IPR030963">
    <property type="entry name" value="DHQ_synth_fam"/>
</dbReference>
<dbReference type="GO" id="GO:0009073">
    <property type="term" value="P:aromatic amino acid family biosynthetic process"/>
    <property type="evidence" value="ECO:0007669"/>
    <property type="project" value="UniProtKB-KW"/>
</dbReference>
<dbReference type="FunFam" id="3.40.50.1970:FF:000001">
    <property type="entry name" value="3-dehydroquinate synthase"/>
    <property type="match status" value="1"/>
</dbReference>
<evidence type="ECO:0000256" key="2">
    <source>
        <dbReference type="ARBA" id="ARBA00001911"/>
    </source>
</evidence>
<keyword evidence="16 17" id="KW-0170">Cobalt</keyword>
<comment type="caution">
    <text evidence="17">Lacks conserved residue(s) required for the propagation of feature annotation.</text>
</comment>
<dbReference type="Proteomes" id="UP000279446">
    <property type="component" value="Unassembled WGS sequence"/>
</dbReference>
<dbReference type="GO" id="GO:0009423">
    <property type="term" value="P:chorismate biosynthetic process"/>
    <property type="evidence" value="ECO:0007669"/>
    <property type="project" value="UniProtKB-UniRule"/>
</dbReference>
<comment type="function">
    <text evidence="17">Catalyzes the conversion of 3-deoxy-D-arabino-heptulosonate 7-phosphate (DAHP) to dehydroquinate (DHQ).</text>
</comment>
<evidence type="ECO:0000256" key="4">
    <source>
        <dbReference type="ARBA" id="ARBA00004661"/>
    </source>
</evidence>
<reference evidence="20 21" key="1">
    <citation type="submission" date="2018-12" db="EMBL/GenBank/DDBJ databases">
        <authorList>
            <person name="Sun L."/>
            <person name="Chen Z."/>
        </authorList>
    </citation>
    <scope>NUCLEOTIDE SEQUENCE [LARGE SCALE GENOMIC DNA]</scope>
    <source>
        <strain evidence="20 21">DSM 15890</strain>
    </source>
</reference>
<comment type="cofactor">
    <cofactor evidence="2 17">
        <name>NAD(+)</name>
        <dbReference type="ChEBI" id="CHEBI:57540"/>
    </cofactor>
</comment>
<dbReference type="GO" id="GO:0003856">
    <property type="term" value="F:3-dehydroquinate synthase activity"/>
    <property type="evidence" value="ECO:0007669"/>
    <property type="project" value="UniProtKB-UniRule"/>
</dbReference>
<evidence type="ECO:0000256" key="17">
    <source>
        <dbReference type="HAMAP-Rule" id="MF_00110"/>
    </source>
</evidence>
<evidence type="ECO:0000259" key="18">
    <source>
        <dbReference type="Pfam" id="PF01761"/>
    </source>
</evidence>
<keyword evidence="11 17" id="KW-0547">Nucleotide-binding</keyword>
<dbReference type="Gene3D" id="3.40.50.1970">
    <property type="match status" value="1"/>
</dbReference>
<evidence type="ECO:0000313" key="21">
    <source>
        <dbReference type="Proteomes" id="UP000279446"/>
    </source>
</evidence>
<evidence type="ECO:0000313" key="20">
    <source>
        <dbReference type="EMBL" id="RUT47667.1"/>
    </source>
</evidence>
<feature type="binding site" evidence="17">
    <location>
        <position position="266"/>
    </location>
    <ligand>
        <name>Zn(2+)</name>
        <dbReference type="ChEBI" id="CHEBI:29105"/>
    </ligand>
</feature>
<keyword evidence="12 17" id="KW-0862">Zinc</keyword>
<evidence type="ECO:0000256" key="1">
    <source>
        <dbReference type="ARBA" id="ARBA00001393"/>
    </source>
</evidence>
<dbReference type="HAMAP" id="MF_00110">
    <property type="entry name" value="DHQ_synthase"/>
    <property type="match status" value="1"/>
</dbReference>
<comment type="cofactor">
    <cofactor evidence="17">
        <name>Co(2+)</name>
        <dbReference type="ChEBI" id="CHEBI:48828"/>
    </cofactor>
    <cofactor evidence="17">
        <name>Zn(2+)</name>
        <dbReference type="ChEBI" id="CHEBI:29105"/>
    </cofactor>
    <text evidence="17">Binds 1 divalent metal cation per subunit. Can use either Co(2+) or Zn(2+).</text>
</comment>
<feature type="binding site" evidence="17">
    <location>
        <position position="153"/>
    </location>
    <ligand>
        <name>NAD(+)</name>
        <dbReference type="ChEBI" id="CHEBI:57540"/>
    </ligand>
</feature>
<keyword evidence="21" id="KW-1185">Reference proteome</keyword>
<dbReference type="PANTHER" id="PTHR43622">
    <property type="entry name" value="3-DEHYDROQUINATE SYNTHASE"/>
    <property type="match status" value="1"/>
</dbReference>
<keyword evidence="13 17" id="KW-0520">NAD</keyword>
<feature type="binding site" evidence="17">
    <location>
        <begin position="132"/>
        <end position="133"/>
    </location>
    <ligand>
        <name>NAD(+)</name>
        <dbReference type="ChEBI" id="CHEBI:57540"/>
    </ligand>
</feature>
<dbReference type="InterPro" id="IPR050071">
    <property type="entry name" value="Dehydroquinate_synthase"/>
</dbReference>
<feature type="binding site" evidence="17">
    <location>
        <position position="144"/>
    </location>
    <ligand>
        <name>NAD(+)</name>
        <dbReference type="ChEBI" id="CHEBI:57540"/>
    </ligand>
</feature>
<dbReference type="EMBL" id="RZNY01000003">
    <property type="protein sequence ID" value="RUT47667.1"/>
    <property type="molecule type" value="Genomic_DNA"/>
</dbReference>
<feature type="domain" description="3-dehydroquinate synthase N-terminal" evidence="18">
    <location>
        <begin position="71"/>
        <end position="181"/>
    </location>
</feature>
<dbReference type="EC" id="4.2.3.4" evidence="6 17"/>
<feature type="domain" description="3-dehydroquinate synthase C-terminal" evidence="19">
    <location>
        <begin position="183"/>
        <end position="325"/>
    </location>
</feature>
<feature type="binding site" evidence="17">
    <location>
        <begin position="108"/>
        <end position="112"/>
    </location>
    <ligand>
        <name>NAD(+)</name>
        <dbReference type="ChEBI" id="CHEBI:57540"/>
    </ligand>
</feature>
<evidence type="ECO:0000256" key="16">
    <source>
        <dbReference type="ARBA" id="ARBA00023285"/>
    </source>
</evidence>
<comment type="similarity">
    <text evidence="5 17">Belongs to the sugar phosphate cyclases superfamily. Dehydroquinate synthase family.</text>
</comment>
<sequence length="367" mass="40201">MRTLQVDLGERSYPIYIGGGLLSEAGEYFERHQLAKKSPVLIVTDDNVGPLYLSKVETSLQDAGYHTVSKVVKAGEKSKSLEVFEEIMTVAIQSGLDRHSVVVALGGGVVGDLAGFVAASYMRGVKFVQMPTTILAHDSSVGGKVAVNHRLAKNMIGAFHQPEMVLYDVDSLQTLPIRDVRSGLSEMIKHGLIWDKEFTDWCREHTEKLLALDPETLGYGLTQGCRVKAQVVSTDELEHGLRAILNLGHTIGHALEATGGYGQFLHGEAISIGMAAAARIAVNRGRDRSLYSDTKELLEGFGLPTTLPVEMNEDDIIAAMMHDKKFKENQIIFVLPVVIGEVEIVSDVTLTDVRRVIRELKEEGQHV</sequence>
<name>A0A3S1EKQ2_9BACL</name>
<dbReference type="GO" id="GO:0000166">
    <property type="term" value="F:nucleotide binding"/>
    <property type="evidence" value="ECO:0007669"/>
    <property type="project" value="UniProtKB-KW"/>
</dbReference>
<dbReference type="InterPro" id="IPR030960">
    <property type="entry name" value="DHQS/DOIS_N"/>
</dbReference>
<dbReference type="GO" id="GO:0046872">
    <property type="term" value="F:metal ion binding"/>
    <property type="evidence" value="ECO:0007669"/>
    <property type="project" value="UniProtKB-KW"/>
</dbReference>
<keyword evidence="14 17" id="KW-0057">Aromatic amino acid biosynthesis</keyword>
<dbReference type="Gene3D" id="1.20.1090.10">
    <property type="entry name" value="Dehydroquinate synthase-like - alpha domain"/>
    <property type="match status" value="1"/>
</dbReference>
<dbReference type="InterPro" id="IPR056179">
    <property type="entry name" value="DHQS_C"/>
</dbReference>
<keyword evidence="15 17" id="KW-0456">Lyase</keyword>
<evidence type="ECO:0000256" key="6">
    <source>
        <dbReference type="ARBA" id="ARBA00013031"/>
    </source>
</evidence>
<dbReference type="UniPathway" id="UPA00053">
    <property type="reaction ID" value="UER00085"/>
</dbReference>
<keyword evidence="9 17" id="KW-0028">Amino-acid biosynthesis</keyword>
<dbReference type="NCBIfam" id="TIGR01357">
    <property type="entry name" value="aroB"/>
    <property type="match status" value="1"/>
</dbReference>
<dbReference type="Pfam" id="PF24621">
    <property type="entry name" value="DHQS_C"/>
    <property type="match status" value="1"/>
</dbReference>
<evidence type="ECO:0000256" key="5">
    <source>
        <dbReference type="ARBA" id="ARBA00005412"/>
    </source>
</evidence>
<dbReference type="RefSeq" id="WP_127190867.1">
    <property type="nucleotide sequence ID" value="NZ_RZNY01000003.1"/>
</dbReference>
<keyword evidence="8 17" id="KW-0963">Cytoplasm</keyword>
<evidence type="ECO:0000256" key="7">
    <source>
        <dbReference type="ARBA" id="ARBA00017684"/>
    </source>
</evidence>
<evidence type="ECO:0000256" key="10">
    <source>
        <dbReference type="ARBA" id="ARBA00022723"/>
    </source>
</evidence>
<evidence type="ECO:0000256" key="13">
    <source>
        <dbReference type="ARBA" id="ARBA00023027"/>
    </source>
</evidence>
<dbReference type="SUPFAM" id="SSF56796">
    <property type="entry name" value="Dehydroquinate synthase-like"/>
    <property type="match status" value="1"/>
</dbReference>
<comment type="subcellular location">
    <subcellularLocation>
        <location evidence="3 17">Cytoplasm</location>
    </subcellularLocation>
</comment>
<dbReference type="GO" id="GO:0008652">
    <property type="term" value="P:amino acid biosynthetic process"/>
    <property type="evidence" value="ECO:0007669"/>
    <property type="project" value="UniProtKB-KW"/>
</dbReference>
<evidence type="ECO:0000256" key="8">
    <source>
        <dbReference type="ARBA" id="ARBA00022490"/>
    </source>
</evidence>
<gene>
    <name evidence="17" type="primary">aroB</name>
    <name evidence="20" type="ORF">EJP82_04610</name>
</gene>
<dbReference type="PANTHER" id="PTHR43622:SF7">
    <property type="entry name" value="3-DEHYDROQUINATE SYNTHASE, CHLOROPLASTIC"/>
    <property type="match status" value="1"/>
</dbReference>
<feature type="binding site" evidence="17">
    <location>
        <position position="249"/>
    </location>
    <ligand>
        <name>Zn(2+)</name>
        <dbReference type="ChEBI" id="CHEBI:29105"/>
    </ligand>
</feature>
<comment type="caution">
    <text evidence="20">The sequence shown here is derived from an EMBL/GenBank/DDBJ whole genome shotgun (WGS) entry which is preliminary data.</text>
</comment>
<comment type="pathway">
    <text evidence="4 17">Metabolic intermediate biosynthesis; chorismate biosynthesis; chorismate from D-erythrose 4-phosphate and phosphoenolpyruvate: step 2/7.</text>
</comment>
<dbReference type="OrthoDB" id="9806583at2"/>
<evidence type="ECO:0000256" key="14">
    <source>
        <dbReference type="ARBA" id="ARBA00023141"/>
    </source>
</evidence>
<dbReference type="Pfam" id="PF01761">
    <property type="entry name" value="DHQ_synthase"/>
    <property type="match status" value="1"/>
</dbReference>
<evidence type="ECO:0000256" key="3">
    <source>
        <dbReference type="ARBA" id="ARBA00004496"/>
    </source>
</evidence>
<accession>A0A3S1EKQ2</accession>
<comment type="catalytic activity">
    <reaction evidence="1 17">
        <text>7-phospho-2-dehydro-3-deoxy-D-arabino-heptonate = 3-dehydroquinate + phosphate</text>
        <dbReference type="Rhea" id="RHEA:21968"/>
        <dbReference type="ChEBI" id="CHEBI:32364"/>
        <dbReference type="ChEBI" id="CHEBI:43474"/>
        <dbReference type="ChEBI" id="CHEBI:58394"/>
        <dbReference type="EC" id="4.2.3.4"/>
    </reaction>
</comment>
<evidence type="ECO:0000256" key="15">
    <source>
        <dbReference type="ARBA" id="ARBA00023239"/>
    </source>
</evidence>
<dbReference type="PIRSF" id="PIRSF001455">
    <property type="entry name" value="DHQ_synth"/>
    <property type="match status" value="1"/>
</dbReference>
<dbReference type="GO" id="GO:0005737">
    <property type="term" value="C:cytoplasm"/>
    <property type="evidence" value="ECO:0007669"/>
    <property type="project" value="UniProtKB-SubCell"/>
</dbReference>
<dbReference type="AlphaFoldDB" id="A0A3S1EKQ2"/>
<evidence type="ECO:0000259" key="19">
    <source>
        <dbReference type="Pfam" id="PF24621"/>
    </source>
</evidence>
<proteinExistence type="inferred from homology"/>
<organism evidence="20 21">
    <name type="scientific">Paenibacillus anaericanus</name>
    <dbReference type="NCBI Taxonomy" id="170367"/>
    <lineage>
        <taxon>Bacteria</taxon>
        <taxon>Bacillati</taxon>
        <taxon>Bacillota</taxon>
        <taxon>Bacilli</taxon>
        <taxon>Bacillales</taxon>
        <taxon>Paenibacillaceae</taxon>
        <taxon>Paenibacillus</taxon>
    </lineage>
</organism>
<dbReference type="InterPro" id="IPR016037">
    <property type="entry name" value="DHQ_synth_AroB"/>
</dbReference>
<protein>
    <recommendedName>
        <fullName evidence="7 17">3-dehydroquinate synthase</fullName>
        <shortName evidence="17">DHQS</shortName>
        <ecNumber evidence="6 17">4.2.3.4</ecNumber>
    </recommendedName>
</protein>
<dbReference type="CDD" id="cd08195">
    <property type="entry name" value="DHQS"/>
    <property type="match status" value="1"/>
</dbReference>